<evidence type="ECO:0000313" key="4">
    <source>
        <dbReference type="Proteomes" id="UP001485476"/>
    </source>
</evidence>
<dbReference type="InterPro" id="IPR036397">
    <property type="entry name" value="RNaseH_sf"/>
</dbReference>
<name>A0ABV1MK60_9MYCO</name>
<dbReference type="PANTHER" id="PTHR46889:SF7">
    <property type="entry name" value="TRANSPOSASE FOR INSERTION SEQUENCE ELEMENT IS904"/>
    <property type="match status" value="1"/>
</dbReference>
<dbReference type="InterPro" id="IPR001584">
    <property type="entry name" value="Integrase_cat-core"/>
</dbReference>
<dbReference type="NCBIfam" id="NF033516">
    <property type="entry name" value="transpos_IS3"/>
    <property type="match status" value="1"/>
</dbReference>
<sequence length="377" mass="42994">MARRKRRNHSPQFKAKVALAALTEEQTLAQLAQRFDVHPNQITAWKRQLLEGAAGMFGSGSGPVADSEAKIKELHAKIGELTMERDFLGSRARALGPQVRRAMIDRDDRLPVTSQCELLDVARSTVYYQPKPTPAGDIDLMRRIDEIHLTHPFLGSRRIVDALAEDGLVVNRKKVVRLMRIMGLAALYPKRRTTIPALGQRIYPYLLRGLKIDRPNQVWCADVTYLPMAHGFMYLVAVMDWYSRKVLCWRLSNTMDTSFCIDALTAAIEAYGAPEMFNTDQGAQFTSEAFTGVLNRHGITISMDGRGRWMDNVFIERLWRSVKYEEVYLKAYENGTQAKKGLGDYFEFYNSRRRHQGVNHRTPDEVYHQTLSLPQAA</sequence>
<dbReference type="InterPro" id="IPR012337">
    <property type="entry name" value="RNaseH-like_sf"/>
</dbReference>
<gene>
    <name evidence="3" type="ORF">ABDZ14_20980</name>
</gene>
<comment type="caution">
    <text evidence="3">The sequence shown here is derived from an EMBL/GenBank/DDBJ whole genome shotgun (WGS) entry which is preliminary data.</text>
</comment>
<feature type="domain" description="Integrase catalytic" evidence="2">
    <location>
        <begin position="211"/>
        <end position="371"/>
    </location>
</feature>
<dbReference type="Pfam" id="PF00665">
    <property type="entry name" value="rve"/>
    <property type="match status" value="1"/>
</dbReference>
<accession>A0ABV1MK60</accession>
<comment type="function">
    <text evidence="1">Involved in the transposition of the insertion sequence.</text>
</comment>
<evidence type="ECO:0000259" key="2">
    <source>
        <dbReference type="PROSITE" id="PS50994"/>
    </source>
</evidence>
<dbReference type="InterPro" id="IPR050900">
    <property type="entry name" value="Transposase_IS3/IS150/IS904"/>
</dbReference>
<dbReference type="SUPFAM" id="SSF48295">
    <property type="entry name" value="TrpR-like"/>
    <property type="match status" value="1"/>
</dbReference>
<dbReference type="PROSITE" id="PS50994">
    <property type="entry name" value="INTEGRASE"/>
    <property type="match status" value="1"/>
</dbReference>
<dbReference type="Pfam" id="PF01527">
    <property type="entry name" value="HTH_Tnp_1"/>
    <property type="match status" value="1"/>
</dbReference>
<dbReference type="PANTHER" id="PTHR46889">
    <property type="entry name" value="TRANSPOSASE INSF FOR INSERTION SEQUENCE IS3B-RELATED"/>
    <property type="match status" value="1"/>
</dbReference>
<keyword evidence="4" id="KW-1185">Reference proteome</keyword>
<evidence type="ECO:0000313" key="3">
    <source>
        <dbReference type="EMBL" id="MEQ6322658.1"/>
    </source>
</evidence>
<dbReference type="SUPFAM" id="SSF53098">
    <property type="entry name" value="Ribonuclease H-like"/>
    <property type="match status" value="1"/>
</dbReference>
<dbReference type="InterPro" id="IPR002514">
    <property type="entry name" value="Transposase_8"/>
</dbReference>
<dbReference type="InterPro" id="IPR025948">
    <property type="entry name" value="HTH-like_dom"/>
</dbReference>
<dbReference type="Pfam" id="PF13276">
    <property type="entry name" value="HTH_21"/>
    <property type="match status" value="1"/>
</dbReference>
<reference evidence="3 4" key="1">
    <citation type="submission" date="2024-05" db="EMBL/GenBank/DDBJ databases">
        <title>Whole genome sequences of Mycobacterium canettii strains associated with human tuberculosis in Canada.</title>
        <authorList>
            <person name="Islam M.R."/>
            <person name="Soualhine H."/>
        </authorList>
    </citation>
    <scope>NUCLEOTIDE SEQUENCE [LARGE SCALE GENOMIC DNA]</scope>
    <source>
        <strain evidence="3 4">1901080</strain>
    </source>
</reference>
<dbReference type="Gene3D" id="3.30.420.10">
    <property type="entry name" value="Ribonuclease H-like superfamily/Ribonuclease H"/>
    <property type="match status" value="1"/>
</dbReference>
<organism evidence="3 4">
    <name type="scientific">Mycobacterium canetti</name>
    <dbReference type="NCBI Taxonomy" id="78331"/>
    <lineage>
        <taxon>Bacteria</taxon>
        <taxon>Bacillati</taxon>
        <taxon>Actinomycetota</taxon>
        <taxon>Actinomycetes</taxon>
        <taxon>Mycobacteriales</taxon>
        <taxon>Mycobacteriaceae</taxon>
        <taxon>Mycobacterium</taxon>
        <taxon>Mycobacterium tuberculosis complex</taxon>
    </lineage>
</organism>
<dbReference type="InterPro" id="IPR010921">
    <property type="entry name" value="Trp_repressor/repl_initiator"/>
</dbReference>
<dbReference type="EMBL" id="JBEEEP010000124">
    <property type="protein sequence ID" value="MEQ6322658.1"/>
    <property type="molecule type" value="Genomic_DNA"/>
</dbReference>
<evidence type="ECO:0000256" key="1">
    <source>
        <dbReference type="ARBA" id="ARBA00002286"/>
    </source>
</evidence>
<proteinExistence type="predicted"/>
<dbReference type="InterPro" id="IPR048020">
    <property type="entry name" value="Transpos_IS3"/>
</dbReference>
<dbReference type="Proteomes" id="UP001485476">
    <property type="component" value="Unassembled WGS sequence"/>
</dbReference>
<protein>
    <submittedName>
        <fullName evidence="3">IS3 family transposase</fullName>
    </submittedName>
</protein>